<keyword evidence="2" id="KW-1185">Reference proteome</keyword>
<dbReference type="InterPro" id="IPR036188">
    <property type="entry name" value="FAD/NAD-bd_sf"/>
</dbReference>
<name>A0ABT3EEH3_9FLAO</name>
<accession>A0ABT3EEH3</accession>
<dbReference type="EMBL" id="JAPCIO010000001">
    <property type="protein sequence ID" value="MCW1146821.1"/>
    <property type="molecule type" value="Genomic_DNA"/>
</dbReference>
<organism evidence="1 2">
    <name type="scientific">Flavobacterium lacisediminis</name>
    <dbReference type="NCBI Taxonomy" id="2989705"/>
    <lineage>
        <taxon>Bacteria</taxon>
        <taxon>Pseudomonadati</taxon>
        <taxon>Bacteroidota</taxon>
        <taxon>Flavobacteriia</taxon>
        <taxon>Flavobacteriales</taxon>
        <taxon>Flavobacteriaceae</taxon>
        <taxon>Flavobacterium</taxon>
    </lineage>
</organism>
<gene>
    <name evidence="1" type="ORF">OJ995_01130</name>
</gene>
<reference evidence="1" key="1">
    <citation type="submission" date="2022-10" db="EMBL/GenBank/DDBJ databases">
        <title>Flavobacterium sp. nov., a bacterium isolated from lake sediment.</title>
        <authorList>
            <person name="Qu J.-H."/>
        </authorList>
    </citation>
    <scope>NUCLEOTIDE SEQUENCE</scope>
    <source>
        <strain evidence="1">TH16-21</strain>
    </source>
</reference>
<dbReference type="Pfam" id="PF05834">
    <property type="entry name" value="Lycopene_cycl"/>
    <property type="match status" value="1"/>
</dbReference>
<evidence type="ECO:0000313" key="1">
    <source>
        <dbReference type="EMBL" id="MCW1146821.1"/>
    </source>
</evidence>
<proteinExistence type="predicted"/>
<sequence>MQHYHYIFTGSGLSALMTVYEMLLSGKFDEKSILLIDENTKKTNDRTWCFWDENNLFDEIVSKKWNQAIFANEKFNRVLELTPYQYKKINGLDFYELIFKKISEHKNIHFLNQKVVDFTELGNHCVVKTKEETFTCNKIFNSIYHPEIVTAQNKFPLIQQHFVGWFIKSKEAVFTPNCATFMDFSVEQKGNTRFMYVLPTSENEALLEYTLFSKDLLSKEEYESEIKKYIENFGITEYEIIEKEQGNIPMTCYPFWKHNTKNVINIGSAGGWTKASTGYTFKNASKKSKALVQFLKSESDFTKFHKKDKFWFYDLLLLDILSSKNELGSKIFSSMFKKGSSTVIFKFLDEETSIWEDLQVIWKCPKILFIKALFGRIF</sequence>
<protein>
    <submittedName>
        <fullName evidence="1">Lycopene cyclase family protein</fullName>
    </submittedName>
</protein>
<dbReference type="RefSeq" id="WP_264367754.1">
    <property type="nucleotide sequence ID" value="NZ_JAPCIO010000001.1"/>
</dbReference>
<dbReference type="Proteomes" id="UP001165677">
    <property type="component" value="Unassembled WGS sequence"/>
</dbReference>
<comment type="caution">
    <text evidence="1">The sequence shown here is derived from an EMBL/GenBank/DDBJ whole genome shotgun (WGS) entry which is preliminary data.</text>
</comment>
<evidence type="ECO:0000313" key="2">
    <source>
        <dbReference type="Proteomes" id="UP001165677"/>
    </source>
</evidence>
<dbReference type="Gene3D" id="3.50.50.60">
    <property type="entry name" value="FAD/NAD(P)-binding domain"/>
    <property type="match status" value="1"/>
</dbReference>